<reference evidence="2" key="1">
    <citation type="submission" date="2018-11" db="EMBL/GenBank/DDBJ databases">
        <authorList>
            <consortium name="Pathogen Informatics"/>
        </authorList>
    </citation>
    <scope>NUCLEOTIDE SEQUENCE</scope>
</reference>
<protein>
    <submittedName>
        <fullName evidence="2">Uncharacterized protein</fullName>
    </submittedName>
</protein>
<dbReference type="Proteomes" id="UP000784294">
    <property type="component" value="Unassembled WGS sequence"/>
</dbReference>
<name>A0A3S4ZB52_9PLAT</name>
<organism evidence="2 3">
    <name type="scientific">Protopolystoma xenopodis</name>
    <dbReference type="NCBI Taxonomy" id="117903"/>
    <lineage>
        <taxon>Eukaryota</taxon>
        <taxon>Metazoa</taxon>
        <taxon>Spiralia</taxon>
        <taxon>Lophotrochozoa</taxon>
        <taxon>Platyhelminthes</taxon>
        <taxon>Monogenea</taxon>
        <taxon>Polyopisthocotylea</taxon>
        <taxon>Polystomatidea</taxon>
        <taxon>Polystomatidae</taxon>
        <taxon>Protopolystoma</taxon>
    </lineage>
</organism>
<accession>A0A3S4ZB52</accession>
<gene>
    <name evidence="2" type="ORF">PXEA_LOCUS500</name>
</gene>
<evidence type="ECO:0000313" key="2">
    <source>
        <dbReference type="EMBL" id="VEL07060.1"/>
    </source>
</evidence>
<proteinExistence type="predicted"/>
<evidence type="ECO:0000256" key="1">
    <source>
        <dbReference type="SAM" id="MobiDB-lite"/>
    </source>
</evidence>
<keyword evidence="3" id="KW-1185">Reference proteome</keyword>
<feature type="region of interest" description="Disordered" evidence="1">
    <location>
        <begin position="178"/>
        <end position="203"/>
    </location>
</feature>
<feature type="region of interest" description="Disordered" evidence="1">
    <location>
        <begin position="237"/>
        <end position="256"/>
    </location>
</feature>
<evidence type="ECO:0000313" key="3">
    <source>
        <dbReference type="Proteomes" id="UP000784294"/>
    </source>
</evidence>
<dbReference type="EMBL" id="CAAALY010000935">
    <property type="protein sequence ID" value="VEL07060.1"/>
    <property type="molecule type" value="Genomic_DNA"/>
</dbReference>
<sequence length="362" mass="40581">MAENTRLGTLIRVSLKLRPSRENEVEPTLKLKAIATKQKTHGKRYVYRFDFTGLLANLHQSTVQLPALDAASTSFESCLSQKEPKLGYDSNEIGQMIKSTEQTRSCSHIKQSIFQVPNSRSRPHPASQGLAVKPIRVWQERWWRKGRDRIKGLDLEINEDIGGHLCGDSTNGTIEKSRMQTEKSLLTSPSTSPKKSRAQTMSGSLKMNSMHNKRDISRGEHSLRRRNVAGGLKRVSRGLESACPEGPSKKQEQSSIWPTSWESTNILWLSTGGRPWGEHSENHDTPMKQALLFESTSRPSVVQQEDHSWLDSEACQQTDGAGTAELNNWLKEAAAYMQWLGGLSLASQLVRWSELAALPQDH</sequence>
<feature type="compositionally biased region" description="Polar residues" evidence="1">
    <location>
        <begin position="182"/>
        <end position="203"/>
    </location>
</feature>
<comment type="caution">
    <text evidence="2">The sequence shown here is derived from an EMBL/GenBank/DDBJ whole genome shotgun (WGS) entry which is preliminary data.</text>
</comment>
<dbReference type="AlphaFoldDB" id="A0A3S4ZB52"/>